<name>A0A0B8T0M8_9SPHI</name>
<dbReference type="RefSeq" id="WP_037498414.1">
    <property type="nucleotide sequence ID" value="NZ_JJMU01000029.1"/>
</dbReference>
<feature type="chain" id="PRO_5002123943" description="Prealbumin-like fold domain-containing protein" evidence="1">
    <location>
        <begin position="18"/>
        <end position="233"/>
    </location>
</feature>
<keyword evidence="1" id="KW-0732">Signal</keyword>
<dbReference type="InterPro" id="IPR013783">
    <property type="entry name" value="Ig-like_fold"/>
</dbReference>
<dbReference type="PATRIC" id="fig|1229276.3.peg.2089"/>
<reference evidence="3" key="1">
    <citation type="submission" date="2014-04" db="EMBL/GenBank/DDBJ databases">
        <title>Whole-Genome optical mapping and complete genome sequence of Sphingobacterium deserti sp. nov., a new spaces isolated from desert in the west of China.</title>
        <authorList>
            <person name="Teng C."/>
            <person name="Zhou Z."/>
            <person name="Li X."/>
            <person name="Chen M."/>
            <person name="Lin M."/>
            <person name="Wang L."/>
            <person name="Su S."/>
            <person name="Zhang C."/>
            <person name="Zhang W."/>
        </authorList>
    </citation>
    <scope>NUCLEOTIDE SEQUENCE [LARGE SCALE GENOMIC DNA]</scope>
    <source>
        <strain evidence="3">ACCC05744</strain>
    </source>
</reference>
<comment type="caution">
    <text evidence="2">The sequence shown here is derived from an EMBL/GenBank/DDBJ whole genome shotgun (WGS) entry which is preliminary data.</text>
</comment>
<evidence type="ECO:0008006" key="4">
    <source>
        <dbReference type="Google" id="ProtNLM"/>
    </source>
</evidence>
<evidence type="ECO:0000313" key="3">
    <source>
        <dbReference type="Proteomes" id="UP000031802"/>
    </source>
</evidence>
<proteinExistence type="predicted"/>
<organism evidence="2 3">
    <name type="scientific">Sphingobacterium deserti</name>
    <dbReference type="NCBI Taxonomy" id="1229276"/>
    <lineage>
        <taxon>Bacteria</taxon>
        <taxon>Pseudomonadati</taxon>
        <taxon>Bacteroidota</taxon>
        <taxon>Sphingobacteriia</taxon>
        <taxon>Sphingobacteriales</taxon>
        <taxon>Sphingobacteriaceae</taxon>
        <taxon>Sphingobacterium</taxon>
    </lineage>
</organism>
<dbReference type="Proteomes" id="UP000031802">
    <property type="component" value="Unassembled WGS sequence"/>
</dbReference>
<evidence type="ECO:0000313" key="2">
    <source>
        <dbReference type="EMBL" id="KGE14197.1"/>
    </source>
</evidence>
<evidence type="ECO:0000256" key="1">
    <source>
        <dbReference type="SAM" id="SignalP"/>
    </source>
</evidence>
<dbReference type="SUPFAM" id="SSF49478">
    <property type="entry name" value="Cna protein B-type domain"/>
    <property type="match status" value="1"/>
</dbReference>
<dbReference type="PROSITE" id="PS51257">
    <property type="entry name" value="PROKAR_LIPOPROTEIN"/>
    <property type="match status" value="1"/>
</dbReference>
<dbReference type="Gene3D" id="2.60.40.10">
    <property type="entry name" value="Immunoglobulins"/>
    <property type="match status" value="1"/>
</dbReference>
<reference evidence="2 3" key="2">
    <citation type="journal article" date="2015" name="PLoS ONE">
        <title>Whole-Genome Optical Mapping and Finished Genome Sequence of Sphingobacterium deserti sp. nov., a New Species Isolated from the Western Desert of China.</title>
        <authorList>
            <person name="Teng C."/>
            <person name="Zhou Z."/>
            <person name="Molnar I."/>
            <person name="Li X."/>
            <person name="Tang R."/>
            <person name="Chen M."/>
            <person name="Wang L."/>
            <person name="Su S."/>
            <person name="Zhang W."/>
            <person name="Lin M."/>
        </authorList>
    </citation>
    <scope>NUCLEOTIDE SEQUENCE [LARGE SCALE GENOMIC DNA]</scope>
    <source>
        <strain evidence="3">ACCC05744</strain>
    </source>
</reference>
<gene>
    <name evidence="2" type="ORF">DI53_2027</name>
</gene>
<sequence>MKLRVFFLFSCTLLLLSSCKKTTHVSLVENETHGTLTYHLQDDDGKGIPAVKVYLYDTEAFYQWGERSDKTYVDTMRTNQQGSVYFKDLNPRNYFVVADSVSLNGLRYRTEEYVQVVAGIEKEKSVKISDFAGTLRLKLISHYDYFTALRGLGVIAYPSNTAVQSDNVRTVIANAKLKGVTDAQGIVSIKVPSNVNYDFIVYSLTSNNLGYGYGSFSVRKGELNNIELYTHPM</sequence>
<protein>
    <recommendedName>
        <fullName evidence="4">Prealbumin-like fold domain-containing protein</fullName>
    </recommendedName>
</protein>
<dbReference type="AlphaFoldDB" id="A0A0B8T0M8"/>
<keyword evidence="3" id="KW-1185">Reference proteome</keyword>
<feature type="signal peptide" evidence="1">
    <location>
        <begin position="1"/>
        <end position="17"/>
    </location>
</feature>
<dbReference type="EMBL" id="JJMU01000029">
    <property type="protein sequence ID" value="KGE14197.1"/>
    <property type="molecule type" value="Genomic_DNA"/>
</dbReference>
<accession>A0A0B8T0M8</accession>
<dbReference type="STRING" id="1229276.DI53_2027"/>
<dbReference type="OrthoDB" id="704982at2"/>